<gene>
    <name evidence="2" type="ORF">AFR_31160</name>
</gene>
<dbReference type="PATRIC" id="fig|1246995.3.peg.6307"/>
<dbReference type="KEGG" id="afs:AFR_31160"/>
<name>U5W658_9ACTN</name>
<organism evidence="2 3">
    <name type="scientific">Actinoplanes friuliensis DSM 7358</name>
    <dbReference type="NCBI Taxonomy" id="1246995"/>
    <lineage>
        <taxon>Bacteria</taxon>
        <taxon>Bacillati</taxon>
        <taxon>Actinomycetota</taxon>
        <taxon>Actinomycetes</taxon>
        <taxon>Micromonosporales</taxon>
        <taxon>Micromonosporaceae</taxon>
        <taxon>Actinoplanes</taxon>
    </lineage>
</organism>
<sequence length="357" mass="37638">MTTIEDLRETFDNHAGGPVETGLIEAARTGAARIRRRRRIAGTAAAAALVAAVAVVVPLSAARLRAEPQPAAPAPYRAPDESTLTMVGTPGFFVLNHGIDATRQFLVVRGSGPEITDFGGTVTVHDPGSFDPAVLLAGERVTVAGHPAFHVEDLAGTVPGPMTVTGSLRPGVGWQDASGAWVVVSDARNREALVRLGATVRLGPPRKITAPVRFEHRPGGLPVSYVSNNDTGNAPGGYQFSSTVGFSPARPPFATDDRVSGLPVSVLAVPKTSRSWTELLVEPGPDWRTIGGHRTRFLPDSQRQDPGAHLLIDAGTCGVRLEVANLARTGYDEMVRTVEGMTIADCTDTTTWLPVTP</sequence>
<dbReference type="HOGENOM" id="CLU_749309_0_0_11"/>
<dbReference type="AlphaFoldDB" id="U5W658"/>
<dbReference type="Proteomes" id="UP000017746">
    <property type="component" value="Chromosome"/>
</dbReference>
<keyword evidence="1" id="KW-0812">Transmembrane</keyword>
<dbReference type="InterPro" id="IPR006311">
    <property type="entry name" value="TAT_signal"/>
</dbReference>
<dbReference type="eggNOG" id="ENOG50324JY">
    <property type="taxonomic scope" value="Bacteria"/>
</dbReference>
<evidence type="ECO:0000256" key="1">
    <source>
        <dbReference type="SAM" id="Phobius"/>
    </source>
</evidence>
<keyword evidence="1" id="KW-0472">Membrane</keyword>
<keyword evidence="1" id="KW-1133">Transmembrane helix</keyword>
<dbReference type="OrthoDB" id="4760555at2"/>
<evidence type="ECO:0000313" key="2">
    <source>
        <dbReference type="EMBL" id="AGZ44492.1"/>
    </source>
</evidence>
<feature type="transmembrane region" description="Helical" evidence="1">
    <location>
        <begin position="40"/>
        <end position="61"/>
    </location>
</feature>
<protein>
    <submittedName>
        <fullName evidence="2">Uncharacterized protein</fullName>
    </submittedName>
</protein>
<evidence type="ECO:0000313" key="3">
    <source>
        <dbReference type="Proteomes" id="UP000017746"/>
    </source>
</evidence>
<dbReference type="RefSeq" id="WP_023560826.1">
    <property type="nucleotide sequence ID" value="NC_022657.1"/>
</dbReference>
<keyword evidence="3" id="KW-1185">Reference proteome</keyword>
<dbReference type="EMBL" id="CP006272">
    <property type="protein sequence ID" value="AGZ44492.1"/>
    <property type="molecule type" value="Genomic_DNA"/>
</dbReference>
<accession>U5W658</accession>
<reference evidence="2 3" key="1">
    <citation type="journal article" date="2014" name="J. Biotechnol.">
        <title>Complete genome sequence of the actinobacterium Actinoplanes friuliensis HAG 010964, producer of the lipopeptide antibiotic friulimycin.</title>
        <authorList>
            <person name="Ruckert C."/>
            <person name="Szczepanowski R."/>
            <person name="Albersmeier A."/>
            <person name="Goesmann A."/>
            <person name="Fischer N."/>
            <person name="Steinkamper A."/>
            <person name="Puhler A."/>
            <person name="Biener R."/>
            <person name="Schwartz D."/>
            <person name="Kalinowski J."/>
        </authorList>
    </citation>
    <scope>NUCLEOTIDE SEQUENCE [LARGE SCALE GENOMIC DNA]</scope>
    <source>
        <strain evidence="2 3">DSM 7358</strain>
    </source>
</reference>
<dbReference type="PROSITE" id="PS51318">
    <property type="entry name" value="TAT"/>
    <property type="match status" value="1"/>
</dbReference>
<proteinExistence type="predicted"/>
<dbReference type="STRING" id="1246995.AFR_31160"/>